<evidence type="ECO:0000256" key="3">
    <source>
        <dbReference type="ARBA" id="ARBA00022989"/>
    </source>
</evidence>
<evidence type="ECO:0000256" key="1">
    <source>
        <dbReference type="ARBA" id="ARBA00004141"/>
    </source>
</evidence>
<feature type="transmembrane region" description="Helical" evidence="5">
    <location>
        <begin position="32"/>
        <end position="53"/>
    </location>
</feature>
<keyword evidence="2 5" id="KW-0812">Transmembrane</keyword>
<dbReference type="InterPro" id="IPR050638">
    <property type="entry name" value="AA-Vitamin_Transporters"/>
</dbReference>
<keyword evidence="4 5" id="KW-0472">Membrane</keyword>
<proteinExistence type="predicted"/>
<dbReference type="Proteomes" id="UP001595478">
    <property type="component" value="Unassembled WGS sequence"/>
</dbReference>
<feature type="transmembrane region" description="Helical" evidence="5">
    <location>
        <begin position="209"/>
        <end position="233"/>
    </location>
</feature>
<feature type="transmembrane region" description="Helical" evidence="5">
    <location>
        <begin position="148"/>
        <end position="166"/>
    </location>
</feature>
<feature type="domain" description="EamA" evidence="6">
    <location>
        <begin position="147"/>
        <end position="281"/>
    </location>
</feature>
<dbReference type="Pfam" id="PF00892">
    <property type="entry name" value="EamA"/>
    <property type="match status" value="2"/>
</dbReference>
<dbReference type="InterPro" id="IPR000620">
    <property type="entry name" value="EamA_dom"/>
</dbReference>
<dbReference type="EMBL" id="JBHRSW010000005">
    <property type="protein sequence ID" value="MFC3120537.1"/>
    <property type="molecule type" value="Genomic_DNA"/>
</dbReference>
<sequence>MKIAIAYITVVLVWSTTPLGLAWSSETVHPSMAGFLRMAIALVLGSIGLKIWRINLPRHPRGLRLYAYSSIGLFGGMYSSYLAAAYITSGLMSLVFGMSPILTGIMAYKLLDEPRLSRYKLVGITIAIIGLGIVFSDSVALSENAWKGMVLIVFAVFCFSYSAVLIKTVKIDIHPAATTVGSMLFTAPMYLITWYLMDGTLPVETWSERSVLSILYLGIFGSLIGFVCYFFVLQKLTTSTVALITMMTPVFAILLGAWLNEEIITTNTVVGAGAIISGLALYQYKRKNRDKKGRPELELEHKI</sequence>
<name>A0ABV7FPX2_9ALTE</name>
<reference evidence="8" key="1">
    <citation type="journal article" date="2019" name="Int. J. Syst. Evol. Microbiol.">
        <title>The Global Catalogue of Microorganisms (GCM) 10K type strain sequencing project: providing services to taxonomists for standard genome sequencing and annotation.</title>
        <authorList>
            <consortium name="The Broad Institute Genomics Platform"/>
            <consortium name="The Broad Institute Genome Sequencing Center for Infectious Disease"/>
            <person name="Wu L."/>
            <person name="Ma J."/>
        </authorList>
    </citation>
    <scope>NUCLEOTIDE SEQUENCE [LARGE SCALE GENOMIC DNA]</scope>
    <source>
        <strain evidence="8">KCTC 52473</strain>
    </source>
</reference>
<protein>
    <submittedName>
        <fullName evidence="7">DMT family transporter</fullName>
    </submittedName>
</protein>
<dbReference type="PANTHER" id="PTHR32322">
    <property type="entry name" value="INNER MEMBRANE TRANSPORTER"/>
    <property type="match status" value="1"/>
</dbReference>
<dbReference type="PANTHER" id="PTHR32322:SF14">
    <property type="entry name" value="PROTEIN PAGO"/>
    <property type="match status" value="1"/>
</dbReference>
<keyword evidence="3 5" id="KW-1133">Transmembrane helix</keyword>
<feature type="transmembrane region" description="Helical" evidence="5">
    <location>
        <begin position="240"/>
        <end position="258"/>
    </location>
</feature>
<feature type="transmembrane region" description="Helical" evidence="5">
    <location>
        <begin position="264"/>
        <end position="284"/>
    </location>
</feature>
<dbReference type="Gene3D" id="1.10.3730.20">
    <property type="match status" value="1"/>
</dbReference>
<feature type="domain" description="EamA" evidence="6">
    <location>
        <begin position="3"/>
        <end position="135"/>
    </location>
</feature>
<evidence type="ECO:0000313" key="7">
    <source>
        <dbReference type="EMBL" id="MFC3120537.1"/>
    </source>
</evidence>
<accession>A0ABV7FPX2</accession>
<dbReference type="InterPro" id="IPR037185">
    <property type="entry name" value="EmrE-like"/>
</dbReference>
<evidence type="ECO:0000259" key="6">
    <source>
        <dbReference type="Pfam" id="PF00892"/>
    </source>
</evidence>
<evidence type="ECO:0000256" key="2">
    <source>
        <dbReference type="ARBA" id="ARBA00022692"/>
    </source>
</evidence>
<feature type="transmembrane region" description="Helical" evidence="5">
    <location>
        <begin position="178"/>
        <end position="197"/>
    </location>
</feature>
<feature type="transmembrane region" description="Helical" evidence="5">
    <location>
        <begin position="65"/>
        <end position="84"/>
    </location>
</feature>
<comment type="subcellular location">
    <subcellularLocation>
        <location evidence="1">Membrane</location>
        <topology evidence="1">Multi-pass membrane protein</topology>
    </subcellularLocation>
</comment>
<gene>
    <name evidence="7" type="ORF">ACFOHL_02780</name>
</gene>
<evidence type="ECO:0000256" key="4">
    <source>
        <dbReference type="ARBA" id="ARBA00023136"/>
    </source>
</evidence>
<evidence type="ECO:0000313" key="8">
    <source>
        <dbReference type="Proteomes" id="UP001595478"/>
    </source>
</evidence>
<dbReference type="RefSeq" id="WP_376918676.1">
    <property type="nucleotide sequence ID" value="NZ_JBHRSW010000005.1"/>
</dbReference>
<feature type="transmembrane region" description="Helical" evidence="5">
    <location>
        <begin position="90"/>
        <end position="111"/>
    </location>
</feature>
<keyword evidence="8" id="KW-1185">Reference proteome</keyword>
<evidence type="ECO:0000256" key="5">
    <source>
        <dbReference type="SAM" id="Phobius"/>
    </source>
</evidence>
<dbReference type="SUPFAM" id="SSF103481">
    <property type="entry name" value="Multidrug resistance efflux transporter EmrE"/>
    <property type="match status" value="2"/>
</dbReference>
<feature type="transmembrane region" description="Helical" evidence="5">
    <location>
        <begin position="118"/>
        <end position="136"/>
    </location>
</feature>
<comment type="caution">
    <text evidence="7">The sequence shown here is derived from an EMBL/GenBank/DDBJ whole genome shotgun (WGS) entry which is preliminary data.</text>
</comment>
<organism evidence="7 8">
    <name type="scientific">Agaribacter flavus</name>
    <dbReference type="NCBI Taxonomy" id="1902781"/>
    <lineage>
        <taxon>Bacteria</taxon>
        <taxon>Pseudomonadati</taxon>
        <taxon>Pseudomonadota</taxon>
        <taxon>Gammaproteobacteria</taxon>
        <taxon>Alteromonadales</taxon>
        <taxon>Alteromonadaceae</taxon>
        <taxon>Agaribacter</taxon>
    </lineage>
</organism>